<feature type="transmembrane region" description="Helical" evidence="7">
    <location>
        <begin position="111"/>
        <end position="130"/>
    </location>
</feature>
<comment type="subcellular location">
    <subcellularLocation>
        <location evidence="1">Cell membrane</location>
        <topology evidence="1">Multi-pass membrane protein</topology>
    </subcellularLocation>
</comment>
<feature type="transmembrane region" description="Helical" evidence="7">
    <location>
        <begin position="78"/>
        <end position="99"/>
    </location>
</feature>
<evidence type="ECO:0000256" key="3">
    <source>
        <dbReference type="ARBA" id="ARBA00022475"/>
    </source>
</evidence>
<proteinExistence type="inferred from homology"/>
<dbReference type="PANTHER" id="PTHR33452:SF1">
    <property type="entry name" value="INNER MEMBRANE PROTEIN YPHA-RELATED"/>
    <property type="match status" value="1"/>
</dbReference>
<protein>
    <submittedName>
        <fullName evidence="8">DoxX family membrane protein</fullName>
    </submittedName>
</protein>
<keyword evidence="5 7" id="KW-1133">Transmembrane helix</keyword>
<keyword evidence="6 7" id="KW-0472">Membrane</keyword>
<sequence length="147" mass="15525">MTQVQPSSSAYAALLLRVSLGIMYIAHSLILKAMTFTLAGTAQYFESLGLPAFLAYATFWAELIGGILLVLGVQSRWVALALLPVLFGAAWVHIGNGWVFSAQGGGWEYPLYLIVLSVAQALLGDGAYALKPSRPLSLAPASLKAAA</sequence>
<keyword evidence="4 7" id="KW-0812">Transmembrane</keyword>
<dbReference type="InterPro" id="IPR032808">
    <property type="entry name" value="DoxX"/>
</dbReference>
<evidence type="ECO:0000256" key="7">
    <source>
        <dbReference type="SAM" id="Phobius"/>
    </source>
</evidence>
<evidence type="ECO:0000313" key="9">
    <source>
        <dbReference type="Proteomes" id="UP000818323"/>
    </source>
</evidence>
<organism evidence="8 9">
    <name type="scientific">Microvirga arsenatis</name>
    <dbReference type="NCBI Taxonomy" id="2692265"/>
    <lineage>
        <taxon>Bacteria</taxon>
        <taxon>Pseudomonadati</taxon>
        <taxon>Pseudomonadota</taxon>
        <taxon>Alphaproteobacteria</taxon>
        <taxon>Hyphomicrobiales</taxon>
        <taxon>Methylobacteriaceae</taxon>
        <taxon>Microvirga</taxon>
    </lineage>
</organism>
<gene>
    <name evidence="8" type="ORF">GR303_18040</name>
</gene>
<name>A0ABW9Z0Q1_9HYPH</name>
<dbReference type="InterPro" id="IPR051907">
    <property type="entry name" value="DoxX-like_oxidoreductase"/>
</dbReference>
<reference evidence="8 9" key="1">
    <citation type="submission" date="2020-01" db="EMBL/GenBank/DDBJ databases">
        <title>Microvirga sp. nov., an arsenate reduction bacterium isolated from Tibet hotspring sediments.</title>
        <authorList>
            <person name="Yuan C.-G."/>
        </authorList>
    </citation>
    <scope>NUCLEOTIDE SEQUENCE [LARGE SCALE GENOMIC DNA]</scope>
    <source>
        <strain evidence="8 9">SYSU G3D203</strain>
    </source>
</reference>
<evidence type="ECO:0000256" key="6">
    <source>
        <dbReference type="ARBA" id="ARBA00023136"/>
    </source>
</evidence>
<dbReference type="EMBL" id="JAAAXJ010000011">
    <property type="protein sequence ID" value="NBJ26243.1"/>
    <property type="molecule type" value="Genomic_DNA"/>
</dbReference>
<accession>A0ABW9Z0Q1</accession>
<evidence type="ECO:0000256" key="2">
    <source>
        <dbReference type="ARBA" id="ARBA00006679"/>
    </source>
</evidence>
<keyword evidence="9" id="KW-1185">Reference proteome</keyword>
<dbReference type="PANTHER" id="PTHR33452">
    <property type="entry name" value="OXIDOREDUCTASE CATD-RELATED"/>
    <property type="match status" value="1"/>
</dbReference>
<dbReference type="Pfam" id="PF07681">
    <property type="entry name" value="DoxX"/>
    <property type="match status" value="1"/>
</dbReference>
<evidence type="ECO:0000256" key="1">
    <source>
        <dbReference type="ARBA" id="ARBA00004651"/>
    </source>
</evidence>
<evidence type="ECO:0000256" key="5">
    <source>
        <dbReference type="ARBA" id="ARBA00022989"/>
    </source>
</evidence>
<feature type="transmembrane region" description="Helical" evidence="7">
    <location>
        <begin position="50"/>
        <end position="71"/>
    </location>
</feature>
<comment type="similarity">
    <text evidence="2">Belongs to the DoxX family.</text>
</comment>
<evidence type="ECO:0000313" key="8">
    <source>
        <dbReference type="EMBL" id="NBJ26243.1"/>
    </source>
</evidence>
<dbReference type="Proteomes" id="UP000818323">
    <property type="component" value="Unassembled WGS sequence"/>
</dbReference>
<evidence type="ECO:0000256" key="4">
    <source>
        <dbReference type="ARBA" id="ARBA00022692"/>
    </source>
</evidence>
<feature type="transmembrane region" description="Helical" evidence="7">
    <location>
        <begin position="12"/>
        <end position="30"/>
    </location>
</feature>
<keyword evidence="3" id="KW-1003">Cell membrane</keyword>
<comment type="caution">
    <text evidence="8">The sequence shown here is derived from an EMBL/GenBank/DDBJ whole genome shotgun (WGS) entry which is preliminary data.</text>
</comment>
<dbReference type="RefSeq" id="WP_161724674.1">
    <property type="nucleotide sequence ID" value="NZ_JAAAXI010000014.1"/>
</dbReference>